<dbReference type="PANTHER" id="PTHR21310:SF42">
    <property type="entry name" value="BIFUNCTIONAL AAC_APH"/>
    <property type="match status" value="1"/>
</dbReference>
<dbReference type="Proteomes" id="UP001223390">
    <property type="component" value="Unassembled WGS sequence"/>
</dbReference>
<protein>
    <submittedName>
        <fullName evidence="2">Aminoglycoside phosphotransferase family protein</fullName>
    </submittedName>
</protein>
<dbReference type="InterPro" id="IPR011009">
    <property type="entry name" value="Kinase-like_dom_sf"/>
</dbReference>
<dbReference type="RefSeq" id="WP_285346181.1">
    <property type="nucleotide sequence ID" value="NZ_JASITI010000066.1"/>
</dbReference>
<dbReference type="CDD" id="cd05155">
    <property type="entry name" value="APH_ChoK_like_1"/>
    <property type="match status" value="1"/>
</dbReference>
<feature type="domain" description="Aminoglycoside phosphotransferase" evidence="1">
    <location>
        <begin position="32"/>
        <end position="261"/>
    </location>
</feature>
<gene>
    <name evidence="2" type="ORF">QEZ40_006404</name>
</gene>
<reference evidence="2 3" key="1">
    <citation type="submission" date="2023-05" db="EMBL/GenBank/DDBJ databases">
        <title>Sequencing and Assembly of Streptomyces sp. NP73.</title>
        <authorList>
            <person name="Konwar A.N."/>
            <person name="Saikia K."/>
            <person name="Thakur D."/>
        </authorList>
    </citation>
    <scope>NUCLEOTIDE SEQUENCE [LARGE SCALE GENOMIC DNA]</scope>
    <source>
        <strain evidence="2 3">NP73</strain>
    </source>
</reference>
<dbReference type="Gene3D" id="3.90.1200.10">
    <property type="match status" value="1"/>
</dbReference>
<comment type="caution">
    <text evidence="2">The sequence shown here is derived from an EMBL/GenBank/DDBJ whole genome shotgun (WGS) entry which is preliminary data.</text>
</comment>
<accession>A0ABT7H3U8</accession>
<organism evidence="2 3">
    <name type="scientific">Streptomyces katrae</name>
    <dbReference type="NCBI Taxonomy" id="68223"/>
    <lineage>
        <taxon>Bacteria</taxon>
        <taxon>Bacillati</taxon>
        <taxon>Actinomycetota</taxon>
        <taxon>Actinomycetes</taxon>
        <taxon>Kitasatosporales</taxon>
        <taxon>Streptomycetaceae</taxon>
        <taxon>Streptomyces</taxon>
    </lineage>
</organism>
<evidence type="ECO:0000313" key="2">
    <source>
        <dbReference type="EMBL" id="MDK9500577.1"/>
    </source>
</evidence>
<evidence type="ECO:0000313" key="3">
    <source>
        <dbReference type="Proteomes" id="UP001223390"/>
    </source>
</evidence>
<dbReference type="InterPro" id="IPR051678">
    <property type="entry name" value="AGP_Transferase"/>
</dbReference>
<dbReference type="SUPFAM" id="SSF56112">
    <property type="entry name" value="Protein kinase-like (PK-like)"/>
    <property type="match status" value="1"/>
</dbReference>
<dbReference type="EMBL" id="JASITI010000066">
    <property type="protein sequence ID" value="MDK9500577.1"/>
    <property type="molecule type" value="Genomic_DNA"/>
</dbReference>
<dbReference type="Gene3D" id="3.30.200.20">
    <property type="entry name" value="Phosphorylase Kinase, domain 1"/>
    <property type="match status" value="1"/>
</dbReference>
<keyword evidence="3" id="KW-1185">Reference proteome</keyword>
<proteinExistence type="predicted"/>
<name>A0ABT7H3U8_9ACTN</name>
<dbReference type="PANTHER" id="PTHR21310">
    <property type="entry name" value="AMINOGLYCOSIDE PHOSPHOTRANSFERASE-RELATED-RELATED"/>
    <property type="match status" value="1"/>
</dbReference>
<dbReference type="Pfam" id="PF01636">
    <property type="entry name" value="APH"/>
    <property type="match status" value="1"/>
</dbReference>
<evidence type="ECO:0000259" key="1">
    <source>
        <dbReference type="Pfam" id="PF01636"/>
    </source>
</evidence>
<dbReference type="InterPro" id="IPR002575">
    <property type="entry name" value="Aminoglycoside_PTrfase"/>
</dbReference>
<sequence>MHADEVDVDEDLVRALLRAQFPRYAGLPVRRLASGGTVNAIFRVGTGLSVRLPLTAGGAGTVDREAVWLPRLAPLLPAPVPVVVGTGEPGEGFPWRWAVHGWIEGEVPVEGRVGGAAAEALAGDLAAFVTALRGVGLEGGPPAHRRAPLADADAEVRAAIEALRRTDEPFEADAVLAGWEEALEAPAWEGPACWSHSDLMPGNLLTSGGRLAAVLDFGTVGLGEPAVDLIPAWNLLPAPARRVFRERVGADGASWARGRGWALSMAVVQLPYYRRTNGVISANARHVIREVLADGGGR</sequence>